<accession>A0ACB5SY18</accession>
<proteinExistence type="predicted"/>
<gene>
    <name evidence="1" type="ORF">Amon02_000263900</name>
</gene>
<name>A0ACB5SY18_AMBMO</name>
<dbReference type="Proteomes" id="UP001165064">
    <property type="component" value="Unassembled WGS sequence"/>
</dbReference>
<dbReference type="EMBL" id="BSXS01001551">
    <property type="protein sequence ID" value="GME76508.1"/>
    <property type="molecule type" value="Genomic_DNA"/>
</dbReference>
<sequence>MMLFYLLWKDALNFTYWCYTPDNNHDWGDNWNLEDFSLYSRDDPNDATSATDTSKFGSYLKWITNTGTLVSSFSSGSSKKQMIHYQSGNTGYPLVEERELETKLDSILEGTRIEKALIRPYPITTNGIVSYAEFDLNKAKFVLIIDTNLVHHTTTVTHPTTIFLPKLHFPVDGFKVEVTAGSFIHKYNKFLQVLERYHDIQIGNIKITVFNINEGKEDTISRSQNPLKGLTCGYL</sequence>
<evidence type="ECO:0000313" key="2">
    <source>
        <dbReference type="Proteomes" id="UP001165064"/>
    </source>
</evidence>
<reference evidence="1" key="1">
    <citation type="submission" date="2023-04" db="EMBL/GenBank/DDBJ databases">
        <title>Ambrosiozyma monospora NBRC 10751.</title>
        <authorList>
            <person name="Ichikawa N."/>
            <person name="Sato H."/>
            <person name="Tonouchi N."/>
        </authorList>
    </citation>
    <scope>NUCLEOTIDE SEQUENCE</scope>
    <source>
        <strain evidence="1">NBRC 10751</strain>
    </source>
</reference>
<keyword evidence="2" id="KW-1185">Reference proteome</keyword>
<comment type="caution">
    <text evidence="1">The sequence shown here is derived from an EMBL/GenBank/DDBJ whole genome shotgun (WGS) entry which is preliminary data.</text>
</comment>
<protein>
    <submittedName>
        <fullName evidence="1">Unnamed protein product</fullName>
    </submittedName>
</protein>
<organism evidence="1 2">
    <name type="scientific">Ambrosiozyma monospora</name>
    <name type="common">Yeast</name>
    <name type="synonym">Endomycopsis monosporus</name>
    <dbReference type="NCBI Taxonomy" id="43982"/>
    <lineage>
        <taxon>Eukaryota</taxon>
        <taxon>Fungi</taxon>
        <taxon>Dikarya</taxon>
        <taxon>Ascomycota</taxon>
        <taxon>Saccharomycotina</taxon>
        <taxon>Pichiomycetes</taxon>
        <taxon>Pichiales</taxon>
        <taxon>Pichiaceae</taxon>
        <taxon>Ambrosiozyma</taxon>
    </lineage>
</organism>
<evidence type="ECO:0000313" key="1">
    <source>
        <dbReference type="EMBL" id="GME76508.1"/>
    </source>
</evidence>